<feature type="compositionally biased region" description="Low complexity" evidence="1">
    <location>
        <begin position="1589"/>
        <end position="1602"/>
    </location>
</feature>
<feature type="transmembrane region" description="Helical" evidence="2">
    <location>
        <begin position="4473"/>
        <end position="4495"/>
    </location>
</feature>
<dbReference type="Gene3D" id="1.20.58.390">
    <property type="entry name" value="Neurotransmitter-gated ion-channel transmembrane domain"/>
    <property type="match status" value="1"/>
</dbReference>
<dbReference type="Pfam" id="PF25040">
    <property type="entry name" value="BLTP1_C"/>
    <property type="match status" value="2"/>
</dbReference>
<protein>
    <recommendedName>
        <fullName evidence="3">G-patch domain-containing protein</fullName>
    </recommendedName>
</protein>
<accession>A0A177B2W1</accession>
<proteinExistence type="predicted"/>
<dbReference type="InterPro" id="IPR006028">
    <property type="entry name" value="GABAA/Glycine_rcpt"/>
</dbReference>
<dbReference type="GO" id="GO:0003676">
    <property type="term" value="F:nucleic acid binding"/>
    <property type="evidence" value="ECO:0007669"/>
    <property type="project" value="InterPro"/>
</dbReference>
<dbReference type="Proteomes" id="UP000078046">
    <property type="component" value="Unassembled WGS sequence"/>
</dbReference>
<evidence type="ECO:0000313" key="4">
    <source>
        <dbReference type="EMBL" id="OAF67933.1"/>
    </source>
</evidence>
<evidence type="ECO:0000256" key="2">
    <source>
        <dbReference type="SAM" id="Phobius"/>
    </source>
</evidence>
<gene>
    <name evidence="4" type="ORF">A3Q56_04317</name>
</gene>
<dbReference type="SUPFAM" id="SSF90112">
    <property type="entry name" value="Neurotransmitter-gated ion-channel transmembrane pore"/>
    <property type="match status" value="1"/>
</dbReference>
<keyword evidence="2" id="KW-1133">Transmembrane helix</keyword>
<reference evidence="4 5" key="1">
    <citation type="submission" date="2016-04" db="EMBL/GenBank/DDBJ databases">
        <title>The genome of Intoshia linei affirms orthonectids as highly simplified spiralians.</title>
        <authorList>
            <person name="Mikhailov K.V."/>
            <person name="Slusarev G.S."/>
            <person name="Nikitin M.A."/>
            <person name="Logacheva M.D."/>
            <person name="Penin A."/>
            <person name="Aleoshin V."/>
            <person name="Panchin Y.V."/>
        </authorList>
    </citation>
    <scope>NUCLEOTIDE SEQUENCE [LARGE SCALE GENOMIC DNA]</scope>
    <source>
        <strain evidence="4">Intl2013</strain>
        <tissue evidence="4">Whole animal</tissue>
    </source>
</reference>
<dbReference type="InterPro" id="IPR047104">
    <property type="entry name" value="BLTP1_N"/>
</dbReference>
<name>A0A177B2W1_9BILA</name>
<evidence type="ECO:0000256" key="1">
    <source>
        <dbReference type="SAM" id="MobiDB-lite"/>
    </source>
</evidence>
<dbReference type="PROSITE" id="PS50174">
    <property type="entry name" value="G_PATCH"/>
    <property type="match status" value="1"/>
</dbReference>
<dbReference type="SMART" id="SM01220">
    <property type="entry name" value="FSA_C"/>
    <property type="match status" value="1"/>
</dbReference>
<dbReference type="GO" id="GO:0005216">
    <property type="term" value="F:monoatomic ion channel activity"/>
    <property type="evidence" value="ECO:0007669"/>
    <property type="project" value="InterPro"/>
</dbReference>
<comment type="caution">
    <text evidence="4">The sequence shown here is derived from an EMBL/GenBank/DDBJ whole genome shotgun (WGS) entry which is preliminary data.</text>
</comment>
<feature type="region of interest" description="Disordered" evidence="1">
    <location>
        <begin position="1589"/>
        <end position="1609"/>
    </location>
</feature>
<feature type="transmembrane region" description="Helical" evidence="2">
    <location>
        <begin position="227"/>
        <end position="246"/>
    </location>
</feature>
<dbReference type="InterPro" id="IPR006029">
    <property type="entry name" value="Neurotrans-gated_channel_TM"/>
</dbReference>
<dbReference type="GO" id="GO:0098793">
    <property type="term" value="C:presynapse"/>
    <property type="evidence" value="ECO:0007669"/>
    <property type="project" value="GOC"/>
</dbReference>
<feature type="compositionally biased region" description="Low complexity" evidence="1">
    <location>
        <begin position="1958"/>
        <end position="1968"/>
    </location>
</feature>
<dbReference type="InterPro" id="IPR036719">
    <property type="entry name" value="Neuro-gated_channel_TM_sf"/>
</dbReference>
<dbReference type="CDD" id="cd19049">
    <property type="entry name" value="LGIC_TM_anion"/>
    <property type="match status" value="1"/>
</dbReference>
<dbReference type="GO" id="GO:0004888">
    <property type="term" value="F:transmembrane signaling receptor activity"/>
    <property type="evidence" value="ECO:0007669"/>
    <property type="project" value="InterPro"/>
</dbReference>
<feature type="domain" description="G-patch" evidence="3">
    <location>
        <begin position="80"/>
        <end position="124"/>
    </location>
</feature>
<feature type="transmembrane region" description="Helical" evidence="2">
    <location>
        <begin position="4556"/>
        <end position="4574"/>
    </location>
</feature>
<evidence type="ECO:0000313" key="5">
    <source>
        <dbReference type="Proteomes" id="UP000078046"/>
    </source>
</evidence>
<organism evidence="4 5">
    <name type="scientific">Intoshia linei</name>
    <dbReference type="NCBI Taxonomy" id="1819745"/>
    <lineage>
        <taxon>Eukaryota</taxon>
        <taxon>Metazoa</taxon>
        <taxon>Spiralia</taxon>
        <taxon>Lophotrochozoa</taxon>
        <taxon>Mesozoa</taxon>
        <taxon>Orthonectida</taxon>
        <taxon>Rhopaluridae</taxon>
        <taxon>Intoshia</taxon>
    </lineage>
</organism>
<keyword evidence="5" id="KW-1185">Reference proteome</keyword>
<dbReference type="PANTHER" id="PTHR31640:SF1">
    <property type="entry name" value="BRIDGE-LIKE LIPID TRANSFER PROTEIN FAMILY MEMBER 1"/>
    <property type="match status" value="1"/>
</dbReference>
<sequence>MLKLLALKYSRHLFINDITMNHVNTICDICRVEYEKLKIIEHMEFCNKIPNVPCVYADTPICLKLKSLSKYEMKELYVNGYSMMEKLNWNDETGLGKNETGILKPFIGDGYFKTDSRGLGFDKDEIMLKRILLIYLFCTFAYSFENTVNKTNETIKTVQNKTIKTPQITTKLPLIYDSTNITPVIKPITPINNLREIPVNTNNIKNTTLLIIPEKNIDEFIESRNNYVLMFFMLLFLTIWTIYLYLYNSTIQGFLISKICNKLMQNDSITIGSISLNLISGKMSFRECTYTCSDYTVFILSGTIVFRYWANSGDSIVSNMNSVILFINDRTKKNIFDNDDKTDESDSEHEPMNQAYQQAQSIWGTIVKCKFEKMMRTVSLSSNKIMTVFYNPIGEESLILNVNKISLNYSMMASTNKLDQLNHNLNFCAASINCKFEKNEKIKINDDQKTISEEGEEFFKGFNIEGNYYYDEPGISPEFEKLLNANAPNYGLKVSFYEKAYLFYGPENERRRQKMYQYYYPQNFQTFPVKSNILTGESRLHLFFKLNLTFCGGLQITFNHKNDDLEFTTHCHIEEKSVLKLEFPLVQISEMTTVITKICLSNVKVHTCLDFKPFITARNLNINLSIESGNVWNKFQNWTLEIHSNSSTVYFLMEHKNYVCNFIKDWSDQMGGHADIYKFIPYQWKINLNGINFQIVLGTSEFNLMNLDRNLFSDNDFIDIIANVFNFEICFLFHKFLPEKETVPFNVNAKMLALRMLTSKSNCNLERLKLLNLMVSQNLKNDRNSFTFNPPLSSEDWVQVATSPNLVIKGLYTFIPYTNSFRTNENDFFHYTQNEVFLMEYDEPKPKFKLKRQIYHDVKYNFNLAKIESDKLVLNVKIDDIDMLLYGILLRHFWYFKENYLGYHLNILDKNDNYFEKVINNCRNNCPDLKNLKNQLYDARLFRLLDIELCINLKDIKVKLLRLKNLQIDVNSDKSESTYKPFQGQCSESKNDYDVLYTKNFTFEYQRKPNESRLQLYIHPLFIASEDRMESDGAICVSSIQVRGNGCLSTTNVPMHFSPIEYSWAMNICVGDVTGRIDVHHLLSLASFAEEFILDISNDGYHFEKPLIHEICMHGACLYHCESVNCTKMESLKYRSLVCSIDSFDVSIVEESICTKILIKYLRLNSCNRHFNSLVESLQLLLPQVNVEHYIKSAFSHNDKDDKNDVWILCGETKLENKNFVKFGKGFTKTCDNVSEMNTRKNEKIFKVGRKSINIYKSNTFLYRIFNKKKLIKSINAKSHRIKTMIANNVRKIKYRHHDIYTLTNEDENTNLSDYDIITPSSNIITSENPLMFPLSISTLEPKKIGHDKSIFNLNINDLENEFDQVNTDSYIYVHDKFHKRLNFLWDDKIDPSMATVSHTAKYSQNKSNGNSCSCNGEYTFFGTKYNGSMFFYVTNPRNIKKCVDKILPLPLIGHGQSLFTESLLRDLEINVDGQFFKSKDIYKTINRVDLENNFDYSKNTNKYDDAKTNYENFNNQSIKRSTSQSSTLKGSRENVNEGFREIDLKNLSKCYRSCSVQNNSVLPRGLVLNKLKSLSHDTVIRLKSDSDLNLSSSSQNQNDHNQNQKEREHEYDVNIHHKYIDLHQQTSEPITHCELLMEGYTSFLKTYSCANWRSHMDYSYDMTATMSKFATFKPIFFQETSGFSINSMKTENNLNESNENDKLFHEYLDDDKNENFNYLEFDSISAFVTPLVLEQFGKYLTSVGRFISNVHFTEFLIGINRKIFSFCNETMKKKFESTFDYNEKFENLNSTINVVVKKINLSTLQINLAEYIVSVFDLQMPNELLASSICNINGTNLKFMLHPDSHLDRKKGETCKTKSKIENKKDLLDLDQESFNLMKISIDKIVFQLRRISNKDTFDMSKISLKYIDDVSGIKIIDKNILNFAMFEAIVENVSFSVFLDKLKKIKPLKKTPFDTKNSNKPQNSNSKPKKFKVFKRLRKKMSNGHTSFKFCENNKNGWDCNLNDEKKEIYFENGKIEIYVHKVYAMFAPPPSNASIDNFQFKRTDWDLVSTTNPAAKAWMPESFRLKRILFEVCSIYDAKLYKMFSFLMVKSLENSLFLLNHKIYKYNYLDNMSNVYRMDPSFQLMCVMYNTIFNSKDSLNQIENALNYKNSPSIQILKSGIFALISQWRLSFTLNTSNVSNHLNYQYKPVKAKSNIGPYEKIDKFDPKNDNSEESYISNGFKVLSKVLRSVINQDDSEKISMENYSQTTRNENSNTSHESSYEQVLKFKTHNRLYSDSKIHDYDYTGKFSNLVNSLNLNPNAKSMLDKLFSNVFGKIFNLKILIDKITIDIAKTKKQKKIIISTFKHETPTFESNNFVLNFLSNKLFNKDKLNLKSKDFQNSKVLNFDKHDFVLCINCDSISQHINMSLLLLLLVQFRKMFDNIHQIRVELEAENTTNYSTSAHHSKSNSKSSSGSMFDNVNFDSRNNKKCNDSFSVSKSNVISKFSKQVDSNDNSTAKSDLMKKPCKNEFIGIWSKFNNIVKSFESTGKFEREKEIKSEDMDLVVLQIFVGFKLINITAILSGLKFEANSIDNYASLVMDTQFISNKKNGNFKPVYCNKDTVISVLGSISQIGVEFSEKIENEYKNIFMINISPSSILLSLKDSKQMQPISNNNNKQNFCLYSNIGDLNVTVPYNPIKLHGVVQRSNKRVVDMIIICFGHKHADLIANKANYHMEAIRYWIRMRNASKKVNQYSDLKKFSNILNYTVEVKSIKIEATLLPVMFAQYNVEKIFILGRHSQYLGLEASIKSHSLTFTSNLPQVNGDFNSEKEKQNTKTVNVKLPRAKLTAKWQSLDESPTNQQNIVDISNAIALIDDYSLSKSFKKADQVCADSFTSETQISGLWKVEILVDDYEYNISTNFINHLMFASKLFIFELNEIYKKMTGNVAVNFEKNSNSKNAVPKYEKTKQFRGSEQSEKLYSLDQEILNLPEKKILYNVEIVWNKVQLSAITPSLVIIQLVTNDICLNFNNIQSFNTSIDNLMKKMENVENFPFNNVDIDKILNLLESKLYLKVSLGVLPSNVNFNVNSSTNLSLNEAFTEMAYFKCNLKLDNQNLSKQSNNLFLQIIKPQLYVEPISIDKFIVIWINYKNDYNFWSEKMMSAKSYYTNYEKKFSSSYAGISKIEAIRLCILISDLEICLPVVQDDHSTYQKLFILCRVKCASFSVSSHENVTCAGDFKGLNLKLTDNYKTDQSLNPKENCNSAIVPEGNFKFSSTTTIGKKTVNTVFEDEILPERFRENLENVKTTETLESLETDETAQWDIFLDFDTKGMDVFLDTTFIEKLYIISHTFRKFTDSDDKMDGQSDNLSDIMKSSKSFVNENSKNLENNPHYHIEKMISIQASRVSNMRAKDNLESTPFDDSLRDKEIKKLNILETIYSKNARLTFINKLKSTDIKRRPNKLNLTTSDSYDIESKHSRASSDLSSSNFDYKKSFKIKVASQSQININDSQNIKNFTLQQDLLNETRNIVVSFLFKFNFKISSFSIYLFSNQPKRENENFTNMNPKNVSVTGTAFRNIVLPDHNKTTIVLPDVTLNIDCLSRKSKKKFIKVFCDIARLNEDIKVETFILDFFEQSLEKAQNASNLIYNYIYKNVEKMENVYVQKHASSTFELFIKVHVNPINIQFGCLPYCDAAYLIQVPKTDVFFSTCYQDKGLPSQNNVDFMDHTKNFNFRNVLNTVFDSLAIQKNIYVTVEMKNLTMKIMQRLNNDRKKEQEFVALKLCIDTIKCHFSRTQGISLDNVTNVKFSTFLSLGESLISFNIDGLDQILMIPKNWYRKNLVSLLFYGSNRLKENTIENDWQSLISFSIHVDKIKYFTQMGYTLGNILCIADNLNVKGQLSLNSSKYRYVKVCFDIGHLNAKASDGVIGGSIVIEKLCSSFLVHEDWKNIHVYKPKHECIVSVDKFQLLLCYMGYSDIIAMVVNFRVNFKNIFQIKSDSNIGERETPFMKVDVSIYADVFNVIIHSNSVVNIMEIIKQISLYFTEIYKKCRNILFVNKKINPIFLQNDAKEKAIKNYYYSWKYHRYWQEAFKSDKVDLLFTINQFLHDFEDFGTSGKNLNSLNSSLGGDFSFNVKRIMLACLEGIPADSHKWLLFDLNCVEITFSVLSKNNSSEDTSRKFHIIQDTILKVGDDKLDHGYAAASISLIHANKFNPKSESIDEWINCIFCSHEYQQFDDEDFKNLTDLEPLKHVIENLPKPVKDYKKKITTTQSILANIPQIAFSIWVDQFQNNNFMIDDSIKSILNFKFSGKFVSFIELMAEPQDLLQIYHIILKYLKEDSFDVEGHIMAHGFLSLNDQKGSAMYKRLPIHYNKPTKTLKNDYRIFNCISAEFNPTIKINAWIKQKCNISSADEILKLFDIDHPSITIPKWIQRGVIDTLDASLSQIVVALLIYMKNAVPARVSLGWLTVLTMTTQSSGARSSLPRVSYIKAMDVWMSMCLFFVFMSLVEFALVNVVSRRDKNLKRFNHDNTKKNKSNEKRILLDKKRKNGSETSVVLNAANVIETSAVKIDMMSRKIFPLAFLLFNVCYWIVYSLQSTMTHIQ</sequence>
<keyword evidence="2" id="KW-0812">Transmembrane</keyword>
<dbReference type="EMBL" id="LWCA01000543">
    <property type="protein sequence ID" value="OAF67933.1"/>
    <property type="molecule type" value="Genomic_DNA"/>
</dbReference>
<dbReference type="GO" id="GO:0016020">
    <property type="term" value="C:membrane"/>
    <property type="evidence" value="ECO:0007669"/>
    <property type="project" value="InterPro"/>
</dbReference>
<dbReference type="InterPro" id="IPR056742">
    <property type="entry name" value="BLTP1_C"/>
</dbReference>
<dbReference type="InterPro" id="IPR038050">
    <property type="entry name" value="Neuro_actylchol_rec"/>
</dbReference>
<feature type="transmembrane region" description="Helical" evidence="2">
    <location>
        <begin position="127"/>
        <end position="144"/>
    </location>
</feature>
<dbReference type="PANTHER" id="PTHR31640">
    <property type="entry name" value="TRANSMEMBRANE PROTEIN KIAA1109"/>
    <property type="match status" value="1"/>
</dbReference>
<dbReference type="OrthoDB" id="10051416at2759"/>
<dbReference type="InterPro" id="IPR033616">
    <property type="entry name" value="BLTP1"/>
</dbReference>
<dbReference type="Pfam" id="PF20413">
    <property type="entry name" value="BLTP1_N"/>
    <property type="match status" value="1"/>
</dbReference>
<evidence type="ECO:0000259" key="3">
    <source>
        <dbReference type="PROSITE" id="PS50174"/>
    </source>
</evidence>
<dbReference type="InterPro" id="IPR000467">
    <property type="entry name" value="G_patch_dom"/>
</dbReference>
<dbReference type="GO" id="GO:0048488">
    <property type="term" value="P:synaptic vesicle endocytosis"/>
    <property type="evidence" value="ECO:0007669"/>
    <property type="project" value="TreeGrafter"/>
</dbReference>
<keyword evidence="2" id="KW-0472">Membrane</keyword>
<dbReference type="Pfam" id="PF02932">
    <property type="entry name" value="Neur_chan_memb"/>
    <property type="match status" value="1"/>
</dbReference>
<dbReference type="PRINTS" id="PR00253">
    <property type="entry name" value="GABAARECEPTR"/>
</dbReference>
<feature type="region of interest" description="Disordered" evidence="1">
    <location>
        <begin position="1952"/>
        <end position="1971"/>
    </location>
</feature>